<organism evidence="1 2">
    <name type="scientific">Pikeienuella piscinae</name>
    <dbReference type="NCBI Taxonomy" id="2748098"/>
    <lineage>
        <taxon>Bacteria</taxon>
        <taxon>Pseudomonadati</taxon>
        <taxon>Pseudomonadota</taxon>
        <taxon>Alphaproteobacteria</taxon>
        <taxon>Rhodobacterales</taxon>
        <taxon>Paracoccaceae</taxon>
        <taxon>Pikeienuella</taxon>
    </lineage>
</organism>
<dbReference type="KEGG" id="hdh:G5B40_11000"/>
<proteinExistence type="predicted"/>
<dbReference type="PROSITE" id="PS51257">
    <property type="entry name" value="PROKAR_LIPOPROTEIN"/>
    <property type="match status" value="1"/>
</dbReference>
<evidence type="ECO:0000313" key="1">
    <source>
        <dbReference type="EMBL" id="QIE55932.1"/>
    </source>
</evidence>
<dbReference type="AlphaFoldDB" id="A0A7L5BW33"/>
<dbReference type="Proteomes" id="UP000503336">
    <property type="component" value="Chromosome"/>
</dbReference>
<reference evidence="1 2" key="1">
    <citation type="submission" date="2020-02" db="EMBL/GenBank/DDBJ databases">
        <title>complete genome sequence of Rhodobacteraceae bacterium.</title>
        <authorList>
            <person name="Park J."/>
            <person name="Kim Y.-S."/>
            <person name="Kim K.-H."/>
        </authorList>
    </citation>
    <scope>NUCLEOTIDE SEQUENCE [LARGE SCALE GENOMIC DNA]</scope>
    <source>
        <strain evidence="1 2">RR4-56</strain>
    </source>
</reference>
<dbReference type="RefSeq" id="WP_165098474.1">
    <property type="nucleotide sequence ID" value="NZ_CP049056.1"/>
</dbReference>
<sequence length="299" mass="30651">MKLSALGTALIVSSILAGGCSTNRGAEEFGFYRETFQQTRSASDAILDRLAVTERRLWRNCVNVLEIDDPLDCEALVRGQTPFKPDQALYLVSAGDPPATAAFRRAIAAVGAYTEALNALASGQSADVVSGQVGRIVDIAAAAATAVAPPAAAGAGITAAISGVNAHVRAFRAPARGAIGFVARAEFRDQLLANGETMKAALKGVRDATPEIFAAFRGHAILTIGRGGDLEARADAIEETRVLLANWVILLDAADRALDAALAAAAGEGDGGVSGLIAAGQLLTMAAEETRRALAGGVE</sequence>
<name>A0A7L5BW33_9RHOB</name>
<accession>A0A7L5BW33</accession>
<protein>
    <submittedName>
        <fullName evidence="1">Uncharacterized protein</fullName>
    </submittedName>
</protein>
<gene>
    <name evidence="1" type="ORF">G5B40_11000</name>
</gene>
<evidence type="ECO:0000313" key="2">
    <source>
        <dbReference type="Proteomes" id="UP000503336"/>
    </source>
</evidence>
<keyword evidence="2" id="KW-1185">Reference proteome</keyword>
<dbReference type="EMBL" id="CP049056">
    <property type="protein sequence ID" value="QIE55932.1"/>
    <property type="molecule type" value="Genomic_DNA"/>
</dbReference>